<reference evidence="2 3" key="1">
    <citation type="journal article" date="2019" name="Syst. Appl. Microbiol.">
        <title>Microvirga tunisiensis sp. nov., a root nodule symbiotic bacterium isolated from Lupinus micranthus and L. luteus grown in Northern Tunisia.</title>
        <authorList>
            <person name="Msaddak A."/>
            <person name="Rejili M."/>
            <person name="Duran D."/>
            <person name="Mars M."/>
            <person name="Palacios J.M."/>
            <person name="Ruiz-Argueso T."/>
            <person name="Rey L."/>
            <person name="Imperial J."/>
        </authorList>
    </citation>
    <scope>NUCLEOTIDE SEQUENCE [LARGE SCALE GENOMIC DNA]</scope>
    <source>
        <strain evidence="2 3">Lmie10</strain>
    </source>
</reference>
<evidence type="ECO:0000256" key="1">
    <source>
        <dbReference type="SAM" id="SignalP"/>
    </source>
</evidence>
<dbReference type="CDD" id="cd06325">
    <property type="entry name" value="PBP1_ABC_unchar_transporter"/>
    <property type="match status" value="1"/>
</dbReference>
<proteinExistence type="predicted"/>
<feature type="chain" id="PRO_5030135793" evidence="1">
    <location>
        <begin position="28"/>
        <end position="328"/>
    </location>
</feature>
<dbReference type="Proteomes" id="UP000403266">
    <property type="component" value="Unassembled WGS sequence"/>
</dbReference>
<evidence type="ECO:0000313" key="3">
    <source>
        <dbReference type="Proteomes" id="UP000403266"/>
    </source>
</evidence>
<protein>
    <submittedName>
        <fullName evidence="2">ABC transporter substrate-binding protein</fullName>
    </submittedName>
</protein>
<sequence length="328" mass="35323">MLDQMRRREFIAFLGSMAAAWPLTTHAQQPAMPVVGFLNGASSHQFGHLVSAFRTGLSEAGFVEGHNVLIEYRWADGDYNRLPALAAELVNRPVTALAATGGSALAAKAASSTIPIVFITTDPVRSGLVTSLSRPEGNLTGMAFLTATMEPKRLEILEELAPAATRFAALLNPDSHLAASQTKDLLEAGRQIGRTVEILNAKSASELEAAFATLGQTRSSALLVTADPFFHSRREQIVMLAARYAIPAIYEWREIVEAGGLMSYGPSITDVYHQAGVYMGRILKGAKTTDLPILQPTKFDFVINMTTARALNLSVPSLLLARADDVIE</sequence>
<gene>
    <name evidence="2" type="ORF">FS320_39165</name>
</gene>
<dbReference type="PANTHER" id="PTHR35271">
    <property type="entry name" value="ABC TRANSPORTER, SUBSTRATE-BINDING LIPOPROTEIN-RELATED"/>
    <property type="match status" value="1"/>
</dbReference>
<dbReference type="OrthoDB" id="1680494at2"/>
<keyword evidence="3" id="KW-1185">Reference proteome</keyword>
<keyword evidence="1" id="KW-0732">Signal</keyword>
<dbReference type="PANTHER" id="PTHR35271:SF1">
    <property type="entry name" value="ABC TRANSPORTER, SUBSTRATE-BINDING LIPOPROTEIN"/>
    <property type="match status" value="1"/>
</dbReference>
<dbReference type="Gene3D" id="3.40.50.2300">
    <property type="match status" value="2"/>
</dbReference>
<organism evidence="2 3">
    <name type="scientific">Microvirga tunisiensis</name>
    <dbReference type="NCBI Taxonomy" id="2108360"/>
    <lineage>
        <taxon>Bacteria</taxon>
        <taxon>Pseudomonadati</taxon>
        <taxon>Pseudomonadota</taxon>
        <taxon>Alphaproteobacteria</taxon>
        <taxon>Hyphomicrobiales</taxon>
        <taxon>Methylobacteriaceae</taxon>
        <taxon>Microvirga</taxon>
    </lineage>
</organism>
<feature type="signal peptide" evidence="1">
    <location>
        <begin position="1"/>
        <end position="27"/>
    </location>
</feature>
<evidence type="ECO:0000313" key="2">
    <source>
        <dbReference type="EMBL" id="MPR30822.1"/>
    </source>
</evidence>
<accession>A0A5N7MV11</accession>
<dbReference type="Pfam" id="PF04392">
    <property type="entry name" value="ABC_sub_bind"/>
    <property type="match status" value="1"/>
</dbReference>
<dbReference type="EMBL" id="VOSK01000455">
    <property type="protein sequence ID" value="MPR30822.1"/>
    <property type="molecule type" value="Genomic_DNA"/>
</dbReference>
<dbReference type="AlphaFoldDB" id="A0A5N7MV11"/>
<dbReference type="InterPro" id="IPR007487">
    <property type="entry name" value="ABC_transpt-TYRBP-like"/>
</dbReference>
<name>A0A5N7MV11_9HYPH</name>
<comment type="caution">
    <text evidence="2">The sequence shown here is derived from an EMBL/GenBank/DDBJ whole genome shotgun (WGS) entry which is preliminary data.</text>
</comment>